<dbReference type="Gene3D" id="2.60.120.650">
    <property type="entry name" value="Cupin"/>
    <property type="match status" value="1"/>
</dbReference>
<dbReference type="EMBL" id="DF237583">
    <property type="protein sequence ID" value="GAQ90395.1"/>
    <property type="molecule type" value="Genomic_DNA"/>
</dbReference>
<reference evidence="3 4" key="1">
    <citation type="journal article" date="2014" name="Nat. Commun.">
        <title>Klebsormidium flaccidum genome reveals primary factors for plant terrestrial adaptation.</title>
        <authorList>
            <person name="Hori K."/>
            <person name="Maruyama F."/>
            <person name="Fujisawa T."/>
            <person name="Togashi T."/>
            <person name="Yamamoto N."/>
            <person name="Seo M."/>
            <person name="Sato S."/>
            <person name="Yamada T."/>
            <person name="Mori H."/>
            <person name="Tajima N."/>
            <person name="Moriyama T."/>
            <person name="Ikeuchi M."/>
            <person name="Watanabe M."/>
            <person name="Wada H."/>
            <person name="Kobayashi K."/>
            <person name="Saito M."/>
            <person name="Masuda T."/>
            <person name="Sasaki-Sekimoto Y."/>
            <person name="Mashiguchi K."/>
            <person name="Awai K."/>
            <person name="Shimojima M."/>
            <person name="Masuda S."/>
            <person name="Iwai M."/>
            <person name="Nobusawa T."/>
            <person name="Narise T."/>
            <person name="Kondo S."/>
            <person name="Saito H."/>
            <person name="Sato R."/>
            <person name="Murakawa M."/>
            <person name="Ihara Y."/>
            <person name="Oshima-Yamada Y."/>
            <person name="Ohtaka K."/>
            <person name="Satoh M."/>
            <person name="Sonobe K."/>
            <person name="Ishii M."/>
            <person name="Ohtani R."/>
            <person name="Kanamori-Sato M."/>
            <person name="Honoki R."/>
            <person name="Miyazaki D."/>
            <person name="Mochizuki H."/>
            <person name="Umetsu J."/>
            <person name="Higashi K."/>
            <person name="Shibata D."/>
            <person name="Kamiya Y."/>
            <person name="Sato N."/>
            <person name="Nakamura Y."/>
            <person name="Tabata S."/>
            <person name="Ida S."/>
            <person name="Kurokawa K."/>
            <person name="Ohta H."/>
        </authorList>
    </citation>
    <scope>NUCLEOTIDE SEQUENCE [LARGE SCALE GENOMIC DNA]</scope>
    <source>
        <strain evidence="3 4">NIES-2285</strain>
    </source>
</reference>
<evidence type="ECO:0000256" key="1">
    <source>
        <dbReference type="SAM" id="MobiDB-lite"/>
    </source>
</evidence>
<name>A0A1Y1IHN8_KLENI</name>
<keyword evidence="2" id="KW-1133">Transmembrane helix</keyword>
<dbReference type="Proteomes" id="UP000054558">
    <property type="component" value="Unassembled WGS sequence"/>
</dbReference>
<feature type="compositionally biased region" description="Low complexity" evidence="1">
    <location>
        <begin position="579"/>
        <end position="598"/>
    </location>
</feature>
<evidence type="ECO:0000256" key="2">
    <source>
        <dbReference type="SAM" id="Phobius"/>
    </source>
</evidence>
<keyword evidence="4" id="KW-1185">Reference proteome</keyword>
<dbReference type="AlphaFoldDB" id="A0A1Y1IHN8"/>
<evidence type="ECO:0000313" key="4">
    <source>
        <dbReference type="Proteomes" id="UP000054558"/>
    </source>
</evidence>
<protein>
    <submittedName>
        <fullName evidence="3">Uncharacterized protein</fullName>
    </submittedName>
</protein>
<feature type="region of interest" description="Disordered" evidence="1">
    <location>
        <begin position="633"/>
        <end position="679"/>
    </location>
</feature>
<proteinExistence type="predicted"/>
<feature type="transmembrane region" description="Helical" evidence="2">
    <location>
        <begin position="162"/>
        <end position="182"/>
    </location>
</feature>
<gene>
    <name evidence="3" type="ORF">KFL_006340140</name>
</gene>
<keyword evidence="2" id="KW-0472">Membrane</keyword>
<evidence type="ECO:0000313" key="3">
    <source>
        <dbReference type="EMBL" id="GAQ90395.1"/>
    </source>
</evidence>
<accession>A0A1Y1IHN8</accession>
<keyword evidence="2" id="KW-0812">Transmembrane</keyword>
<feature type="region of interest" description="Disordered" evidence="1">
    <location>
        <begin position="567"/>
        <end position="598"/>
    </location>
</feature>
<organism evidence="3 4">
    <name type="scientific">Klebsormidium nitens</name>
    <name type="common">Green alga</name>
    <name type="synonym">Ulothrix nitens</name>
    <dbReference type="NCBI Taxonomy" id="105231"/>
    <lineage>
        <taxon>Eukaryota</taxon>
        <taxon>Viridiplantae</taxon>
        <taxon>Streptophyta</taxon>
        <taxon>Klebsormidiophyceae</taxon>
        <taxon>Klebsormidiales</taxon>
        <taxon>Klebsormidiaceae</taxon>
        <taxon>Klebsormidium</taxon>
    </lineage>
</organism>
<sequence>MGWGGEVPRIEISAAAVALAGGVDRLCNNVVVPLVAPYGGGLLTFTGCKLESINPSTQLDLQAQKLTLDSKHSELRFLTKGKVRQESLKHYQEQHDTGLDSAESLAEAVEDGLTFYQKIGEQGEGHLPQATWYASDSEGKTAGAGKKAGKSVGQLFVDNLRFLFHFAYVLIGITVGMFYVGYRNTIAAFHTEDAQLESLNYLFEGDAKQWLILPGLWSATVLGYFRRMSLLNDFFNKKLVLPTRLLDLLGVRNSGFNKAYAVNFPVPRSLFRYLTAADYLRQVTLQNPKVGRDQVPVLRLAVDFLESEQKRAGVCSHAVDYLWKLLGDINKTLHETSLQKSFPSDDESAHRYPPKERGPKYSSWLSSVGLPAPCLICGGDTCLAAVKVEGSYVGCLKCLEEGVLDDKEKLGILVYPELERLRKALQLVAPSPCESCCREGIGASDGELAELKSSEPPPGNLVFRDCLEAPGLGGVLKLSADGKLSVGAKGLTGELAERVYTAGAEAAAERAAAQGLLPVLGLLPPPVFKLFQGREPELEKLLAEKRRGSRDTAQAAADLLSLFHSSPSTSTLPAPPATPAVRVSPPVSPSPADSGPSAWLPPNAPVLFPAVEPTASRSSGPVLYNDPLSSPCLVLPTHQAPSSPGSPPASVPAATAPMGLSSEDSGDRPGKRQKLLTLV</sequence>